<keyword evidence="3" id="KW-1185">Reference proteome</keyword>
<accession>E4U169</accession>
<dbReference type="STRING" id="709032.Sulku_0707"/>
<reference evidence="2 3" key="1">
    <citation type="journal article" date="2012" name="Stand. Genomic Sci.">
        <title>Complete genome sequence of the sulfur compounds oxidizing chemolithoautotroph Sulfuricurvum kujiense type strain (YK-1(T)).</title>
        <authorList>
            <person name="Han C."/>
            <person name="Kotsyurbenko O."/>
            <person name="Chertkov O."/>
            <person name="Held B."/>
            <person name="Lapidus A."/>
            <person name="Nolan M."/>
            <person name="Lucas S."/>
            <person name="Hammon N."/>
            <person name="Deshpande S."/>
            <person name="Cheng J.F."/>
            <person name="Tapia R."/>
            <person name="Goodwin L.A."/>
            <person name="Pitluck S."/>
            <person name="Liolios K."/>
            <person name="Pagani I."/>
            <person name="Ivanova N."/>
            <person name="Mavromatis K."/>
            <person name="Mikhailova N."/>
            <person name="Pati A."/>
            <person name="Chen A."/>
            <person name="Palaniappan K."/>
            <person name="Land M."/>
            <person name="Hauser L."/>
            <person name="Chang Y.J."/>
            <person name="Jeffries C.D."/>
            <person name="Brambilla E.M."/>
            <person name="Rohde M."/>
            <person name="Spring S."/>
            <person name="Sikorski J."/>
            <person name="Goker M."/>
            <person name="Woyke T."/>
            <person name="Bristow J."/>
            <person name="Eisen J.A."/>
            <person name="Markowitz V."/>
            <person name="Hugenholtz P."/>
            <person name="Kyrpides N.C."/>
            <person name="Klenk H.P."/>
            <person name="Detter J.C."/>
        </authorList>
    </citation>
    <scope>NUCLEOTIDE SEQUENCE [LARGE SCALE GENOMIC DNA]</scope>
    <source>
        <strain evidence="3">ATCC BAA-921 / DSM 16994 / JCM 11577 / YK-1</strain>
    </source>
</reference>
<evidence type="ECO:0000313" key="3">
    <source>
        <dbReference type="Proteomes" id="UP000008721"/>
    </source>
</evidence>
<dbReference type="Proteomes" id="UP000008721">
    <property type="component" value="Chromosome"/>
</dbReference>
<dbReference type="HOGENOM" id="CLU_3158604_0_0_7"/>
<sequence>MKFMDKIELVVKLKEKIAEAKATNEALALQLQALLDQIIANPQNSPAI</sequence>
<gene>
    <name evidence="2" type="ordered locus">Sulku_0707</name>
</gene>
<name>E4U169_SULKY</name>
<protein>
    <submittedName>
        <fullName evidence="2">Uncharacterized protein</fullName>
    </submittedName>
</protein>
<evidence type="ECO:0000256" key="1">
    <source>
        <dbReference type="SAM" id="Coils"/>
    </source>
</evidence>
<dbReference type="RefSeq" id="WP_013459570.1">
    <property type="nucleotide sequence ID" value="NC_014762.1"/>
</dbReference>
<organism evidence="2 3">
    <name type="scientific">Sulfuricurvum kujiense (strain ATCC BAA-921 / DSM 16994 / JCM 11577 / YK-1)</name>
    <dbReference type="NCBI Taxonomy" id="709032"/>
    <lineage>
        <taxon>Bacteria</taxon>
        <taxon>Pseudomonadati</taxon>
        <taxon>Campylobacterota</taxon>
        <taxon>Epsilonproteobacteria</taxon>
        <taxon>Campylobacterales</taxon>
        <taxon>Sulfurimonadaceae</taxon>
        <taxon>Sulfuricurvum</taxon>
    </lineage>
</organism>
<keyword evidence="1" id="KW-0175">Coiled coil</keyword>
<dbReference type="KEGG" id="sku:Sulku_0707"/>
<dbReference type="AlphaFoldDB" id="E4U169"/>
<evidence type="ECO:0000313" key="2">
    <source>
        <dbReference type="EMBL" id="ADR33373.1"/>
    </source>
</evidence>
<feature type="coiled-coil region" evidence="1">
    <location>
        <begin position="10"/>
        <end position="37"/>
    </location>
</feature>
<dbReference type="EMBL" id="CP002355">
    <property type="protein sequence ID" value="ADR33373.1"/>
    <property type="molecule type" value="Genomic_DNA"/>
</dbReference>
<proteinExistence type="predicted"/>